<dbReference type="Pfam" id="PF01841">
    <property type="entry name" value="Transglut_core"/>
    <property type="match status" value="1"/>
</dbReference>
<keyword evidence="5" id="KW-1185">Reference proteome</keyword>
<feature type="transmembrane region" description="Helical" evidence="2">
    <location>
        <begin position="143"/>
        <end position="160"/>
    </location>
</feature>
<dbReference type="SUPFAM" id="SSF54001">
    <property type="entry name" value="Cysteine proteinases"/>
    <property type="match status" value="1"/>
</dbReference>
<name>A0ABP9GD98_9ACTN</name>
<dbReference type="InterPro" id="IPR038765">
    <property type="entry name" value="Papain-like_cys_pep_sf"/>
</dbReference>
<evidence type="ECO:0000313" key="4">
    <source>
        <dbReference type="EMBL" id="GAA4928078.1"/>
    </source>
</evidence>
<evidence type="ECO:0000313" key="5">
    <source>
        <dbReference type="Proteomes" id="UP001499993"/>
    </source>
</evidence>
<feature type="transmembrane region" description="Helical" evidence="2">
    <location>
        <begin position="56"/>
        <end position="80"/>
    </location>
</feature>
<feature type="region of interest" description="Disordered" evidence="1">
    <location>
        <begin position="544"/>
        <end position="620"/>
    </location>
</feature>
<dbReference type="EMBL" id="BAABIK010000001">
    <property type="protein sequence ID" value="GAA4928078.1"/>
    <property type="molecule type" value="Genomic_DNA"/>
</dbReference>
<evidence type="ECO:0000259" key="3">
    <source>
        <dbReference type="SMART" id="SM00460"/>
    </source>
</evidence>
<sequence length="781" mass="80512">MIAKAALTVATAAALLLALPALAPLISGGSWWGPSAAVVVACALTGLVLRAARLTVVVVPILQAAVALAVLTASFVSYAAPLGFVPTPSALGELVAVFTEGRAQIGTETTPIPATPALALVIAAAMALLAIVSDFLAVTARAAAVMALPLAGLLLVPLLVDDQGVDGAAFACAAVGYVGVLAVDGWVRGSGWGIAVRADHDTAAPVLGGAQHIAATAGVAAAAVALALLVPPSVPGLTSSSLYALADGTRLGGETITTTHPLVSLRRDLTSTSDRPVLSYETDAERPDYLRMYALDAFDGQTWTMSRLRAEGDGDLGDELLPSPPGQSRIDSRRVTTEVALADRFEADFLPMPYPARELSAAGEWYADPETLMVFTTGAPARGDSYEVTSLVNEPDPDTLAADLPPGSDLDERYLEVPDGVDERTAELAESITARAGTAHEKAVALQDWFSAAGRFDYDLSPPSIPEGEDPLSYFLFESRVGYCEQFAGAMALLARQAGIPARVAIGYTAGTRTGGDSWEVTESDAHAWPELYFEGAGWLRFEPTPASSGGQGTATVPDYADTVPSAPQGGAGPGAQAGRPGADAAPSAPQEQEEPTASSDSPEPTEEDEGGSGGGPGEGRGAGWWWAALVPALLAVAAVPGLARVLVRRTRWVRAGTPAQRARAAWRELRDDCRDLGLSWSPAESPRAVAGRLAADHGPGPAAEAALWRLAMAEESAHYAPEFRQEGSPSDDSRLVRSALRASRGRGAALRASLLPGSLLPAPLGAPEPPRAQRPGTAAG</sequence>
<gene>
    <name evidence="4" type="ORF">GCM10023224_04030</name>
</gene>
<protein>
    <submittedName>
        <fullName evidence="4">DUF3488 and transglutaminase-like domain-containing protein</fullName>
    </submittedName>
</protein>
<evidence type="ECO:0000256" key="1">
    <source>
        <dbReference type="SAM" id="MobiDB-lite"/>
    </source>
</evidence>
<feature type="transmembrane region" description="Helical" evidence="2">
    <location>
        <begin position="30"/>
        <end position="49"/>
    </location>
</feature>
<evidence type="ECO:0000256" key="2">
    <source>
        <dbReference type="SAM" id="Phobius"/>
    </source>
</evidence>
<proteinExistence type="predicted"/>
<feature type="transmembrane region" description="Helical" evidence="2">
    <location>
        <begin position="625"/>
        <end position="648"/>
    </location>
</feature>
<comment type="caution">
    <text evidence="4">The sequence shown here is derived from an EMBL/GenBank/DDBJ whole genome shotgun (WGS) entry which is preliminary data.</text>
</comment>
<feature type="domain" description="Transglutaminase-like" evidence="3">
    <location>
        <begin position="476"/>
        <end position="546"/>
    </location>
</feature>
<keyword evidence="2" id="KW-1133">Transmembrane helix</keyword>
<feature type="compositionally biased region" description="Low complexity" evidence="1">
    <location>
        <begin position="577"/>
        <end position="587"/>
    </location>
</feature>
<dbReference type="Proteomes" id="UP001499993">
    <property type="component" value="Unassembled WGS sequence"/>
</dbReference>
<keyword evidence="2" id="KW-0812">Transmembrane</keyword>
<dbReference type="Gene3D" id="3.10.620.30">
    <property type="match status" value="1"/>
</dbReference>
<dbReference type="SMART" id="SM00460">
    <property type="entry name" value="TGc"/>
    <property type="match status" value="1"/>
</dbReference>
<dbReference type="RefSeq" id="WP_345555198.1">
    <property type="nucleotide sequence ID" value="NZ_BAABIK010000001.1"/>
</dbReference>
<keyword evidence="2" id="KW-0472">Membrane</keyword>
<dbReference type="InterPro" id="IPR052901">
    <property type="entry name" value="Bact_TGase-like"/>
</dbReference>
<dbReference type="InterPro" id="IPR002931">
    <property type="entry name" value="Transglutaminase-like"/>
</dbReference>
<dbReference type="PANTHER" id="PTHR42736">
    <property type="entry name" value="PROTEIN-GLUTAMINE GAMMA-GLUTAMYLTRANSFERASE"/>
    <property type="match status" value="1"/>
</dbReference>
<feature type="transmembrane region" description="Helical" evidence="2">
    <location>
        <begin position="207"/>
        <end position="230"/>
    </location>
</feature>
<reference evidence="5" key="1">
    <citation type="journal article" date="2019" name="Int. J. Syst. Evol. Microbiol.">
        <title>The Global Catalogue of Microorganisms (GCM) 10K type strain sequencing project: providing services to taxonomists for standard genome sequencing and annotation.</title>
        <authorList>
            <consortium name="The Broad Institute Genomics Platform"/>
            <consortium name="The Broad Institute Genome Sequencing Center for Infectious Disease"/>
            <person name="Wu L."/>
            <person name="Ma J."/>
        </authorList>
    </citation>
    <scope>NUCLEOTIDE SEQUENCE [LARGE SCALE GENOMIC DNA]</scope>
    <source>
        <strain evidence="5">JCM 18123</strain>
    </source>
</reference>
<dbReference type="InterPro" id="IPR021878">
    <property type="entry name" value="TgpA_N"/>
</dbReference>
<feature type="transmembrane region" description="Helical" evidence="2">
    <location>
        <begin position="117"/>
        <end position="136"/>
    </location>
</feature>
<feature type="transmembrane region" description="Helical" evidence="2">
    <location>
        <begin position="166"/>
        <end position="187"/>
    </location>
</feature>
<organism evidence="4 5">
    <name type="scientific">Streptomonospora halophila</name>
    <dbReference type="NCBI Taxonomy" id="427369"/>
    <lineage>
        <taxon>Bacteria</taxon>
        <taxon>Bacillati</taxon>
        <taxon>Actinomycetota</taxon>
        <taxon>Actinomycetes</taxon>
        <taxon>Streptosporangiales</taxon>
        <taxon>Nocardiopsidaceae</taxon>
        <taxon>Streptomonospora</taxon>
    </lineage>
</organism>
<accession>A0ABP9GD98</accession>
<dbReference type="Pfam" id="PF11992">
    <property type="entry name" value="TgpA_N"/>
    <property type="match status" value="1"/>
</dbReference>
<dbReference type="PANTHER" id="PTHR42736:SF1">
    <property type="entry name" value="PROTEIN-GLUTAMINE GAMMA-GLUTAMYLTRANSFERASE"/>
    <property type="match status" value="1"/>
</dbReference>
<feature type="region of interest" description="Disordered" evidence="1">
    <location>
        <begin position="758"/>
        <end position="781"/>
    </location>
</feature>